<feature type="region of interest" description="Disordered" evidence="13">
    <location>
        <begin position="507"/>
        <end position="548"/>
    </location>
</feature>
<dbReference type="Pfam" id="PF01225">
    <property type="entry name" value="Mur_ligase"/>
    <property type="match status" value="1"/>
</dbReference>
<dbReference type="GO" id="GO:0008765">
    <property type="term" value="F:UDP-N-acetylmuramoylalanyl-D-glutamate-2,6-diaminopimelate ligase activity"/>
    <property type="evidence" value="ECO:0007669"/>
    <property type="project" value="UniProtKB-UniRule"/>
</dbReference>
<dbReference type="GO" id="GO:0009252">
    <property type="term" value="P:peptidoglycan biosynthetic process"/>
    <property type="evidence" value="ECO:0007669"/>
    <property type="project" value="UniProtKB-UniRule"/>
</dbReference>
<evidence type="ECO:0000256" key="1">
    <source>
        <dbReference type="ARBA" id="ARBA00005898"/>
    </source>
</evidence>
<evidence type="ECO:0000256" key="13">
    <source>
        <dbReference type="SAM" id="MobiDB-lite"/>
    </source>
</evidence>
<keyword evidence="8 11" id="KW-0573">Peptidoglycan synthesis</keyword>
<feature type="binding site" evidence="11">
    <location>
        <position position="476"/>
    </location>
    <ligand>
        <name>meso-2,6-diaminopimelate</name>
        <dbReference type="ChEBI" id="CHEBI:57791"/>
    </ligand>
</feature>
<dbReference type="InterPro" id="IPR005761">
    <property type="entry name" value="UDP-N-AcMur-Glu-dNH2Pim_ligase"/>
</dbReference>
<dbReference type="PANTHER" id="PTHR23135:SF4">
    <property type="entry name" value="UDP-N-ACETYLMURAMOYL-L-ALANYL-D-GLUTAMATE--2,6-DIAMINOPIMELATE LIGASE MURE HOMOLOG, CHLOROPLASTIC"/>
    <property type="match status" value="1"/>
</dbReference>
<evidence type="ECO:0000256" key="9">
    <source>
        <dbReference type="ARBA" id="ARBA00023306"/>
    </source>
</evidence>
<dbReference type="AlphaFoldDB" id="A0A9D9D918"/>
<feature type="binding site" evidence="11">
    <location>
        <begin position="418"/>
        <end position="421"/>
    </location>
    <ligand>
        <name>meso-2,6-diaminopimelate</name>
        <dbReference type="ChEBI" id="CHEBI:57791"/>
    </ligand>
</feature>
<evidence type="ECO:0000256" key="4">
    <source>
        <dbReference type="ARBA" id="ARBA00022618"/>
    </source>
</evidence>
<keyword evidence="6 11" id="KW-0067">ATP-binding</keyword>
<feature type="binding site" evidence="11">
    <location>
        <begin position="118"/>
        <end position="124"/>
    </location>
    <ligand>
        <name>ATP</name>
        <dbReference type="ChEBI" id="CHEBI:30616"/>
    </ligand>
</feature>
<feature type="compositionally biased region" description="Low complexity" evidence="13">
    <location>
        <begin position="509"/>
        <end position="525"/>
    </location>
</feature>
<comment type="cofactor">
    <cofactor evidence="11">
        <name>Mg(2+)</name>
        <dbReference type="ChEBI" id="CHEBI:18420"/>
    </cofactor>
</comment>
<dbReference type="InterPro" id="IPR013221">
    <property type="entry name" value="Mur_ligase_cen"/>
</dbReference>
<feature type="binding site" evidence="11">
    <location>
        <position position="195"/>
    </location>
    <ligand>
        <name>UDP-N-acetyl-alpha-D-muramoyl-L-alanyl-D-glutamate</name>
        <dbReference type="ChEBI" id="CHEBI:83900"/>
    </ligand>
</feature>
<gene>
    <name evidence="11" type="primary">murE</name>
    <name evidence="17" type="ORF">IAB19_01730</name>
</gene>
<dbReference type="InterPro" id="IPR035911">
    <property type="entry name" value="MurE/MurF_N"/>
</dbReference>
<protein>
    <recommendedName>
        <fullName evidence="11">UDP-N-acetylmuramoyl-L-alanyl-D-glutamate--2,6-diaminopimelate ligase</fullName>
        <ecNumber evidence="11">6.3.2.13</ecNumber>
    </recommendedName>
    <alternativeName>
        <fullName evidence="11">Meso-A2pm-adding enzyme</fullName>
    </alternativeName>
    <alternativeName>
        <fullName evidence="11">Meso-diaminopimelate-adding enzyme</fullName>
    </alternativeName>
    <alternativeName>
        <fullName evidence="11">UDP-MurNAc-L-Ala-D-Glu:meso-diaminopimelate ligase</fullName>
    </alternativeName>
    <alternativeName>
        <fullName evidence="11">UDP-MurNAc-tripeptide synthetase</fullName>
    </alternativeName>
    <alternativeName>
        <fullName evidence="11">UDP-N-acetylmuramyl-tripeptide synthetase</fullName>
    </alternativeName>
</protein>
<feature type="binding site" evidence="11">
    <location>
        <position position="472"/>
    </location>
    <ligand>
        <name>meso-2,6-diaminopimelate</name>
        <dbReference type="ChEBI" id="CHEBI:57791"/>
    </ligand>
</feature>
<comment type="subcellular location">
    <subcellularLocation>
        <location evidence="11 12">Cytoplasm</location>
    </subcellularLocation>
</comment>
<dbReference type="NCBIfam" id="TIGR01085">
    <property type="entry name" value="murE"/>
    <property type="match status" value="1"/>
</dbReference>
<proteinExistence type="inferred from homology"/>
<evidence type="ECO:0000259" key="14">
    <source>
        <dbReference type="Pfam" id="PF01225"/>
    </source>
</evidence>
<dbReference type="SUPFAM" id="SSF53244">
    <property type="entry name" value="MurD-like peptide ligases, peptide-binding domain"/>
    <property type="match status" value="1"/>
</dbReference>
<dbReference type="GO" id="GO:0005524">
    <property type="term" value="F:ATP binding"/>
    <property type="evidence" value="ECO:0007669"/>
    <property type="project" value="UniProtKB-UniRule"/>
</dbReference>
<evidence type="ECO:0000259" key="16">
    <source>
        <dbReference type="Pfam" id="PF08245"/>
    </source>
</evidence>
<dbReference type="PROSITE" id="PS01011">
    <property type="entry name" value="FOLYLPOLYGLU_SYNT_1"/>
    <property type="match status" value="1"/>
</dbReference>
<evidence type="ECO:0000256" key="11">
    <source>
        <dbReference type="HAMAP-Rule" id="MF_00208"/>
    </source>
</evidence>
<dbReference type="EMBL" id="JADINH010000029">
    <property type="protein sequence ID" value="MBO8415085.1"/>
    <property type="molecule type" value="Genomic_DNA"/>
</dbReference>
<keyword evidence="2 11" id="KW-0963">Cytoplasm</keyword>
<dbReference type="EC" id="6.3.2.13" evidence="11"/>
<name>A0A9D9D918_9GAMM</name>
<dbReference type="InterPro" id="IPR036565">
    <property type="entry name" value="Mur-like_cat_sf"/>
</dbReference>
<dbReference type="Gene3D" id="3.40.1190.10">
    <property type="entry name" value="Mur-like, catalytic domain"/>
    <property type="match status" value="1"/>
</dbReference>
<dbReference type="InterPro" id="IPR004101">
    <property type="entry name" value="Mur_ligase_C"/>
</dbReference>
<dbReference type="Proteomes" id="UP000823631">
    <property type="component" value="Unassembled WGS sequence"/>
</dbReference>
<evidence type="ECO:0000256" key="10">
    <source>
        <dbReference type="ARBA" id="ARBA00023316"/>
    </source>
</evidence>
<evidence type="ECO:0000256" key="8">
    <source>
        <dbReference type="ARBA" id="ARBA00022984"/>
    </source>
</evidence>
<dbReference type="Pfam" id="PF02875">
    <property type="entry name" value="Mur_ligase_C"/>
    <property type="match status" value="1"/>
</dbReference>
<feature type="short sequence motif" description="Meso-diaminopimelate recognition motif" evidence="11">
    <location>
        <begin position="418"/>
        <end position="421"/>
    </location>
</feature>
<keyword evidence="7 11" id="KW-0133">Cell shape</keyword>
<dbReference type="Gene3D" id="3.90.190.20">
    <property type="entry name" value="Mur ligase, C-terminal domain"/>
    <property type="match status" value="1"/>
</dbReference>
<dbReference type="GO" id="GO:0071555">
    <property type="term" value="P:cell wall organization"/>
    <property type="evidence" value="ECO:0007669"/>
    <property type="project" value="UniProtKB-KW"/>
</dbReference>
<accession>A0A9D9D918</accession>
<dbReference type="SUPFAM" id="SSF53623">
    <property type="entry name" value="MurD-like peptide ligases, catalytic domain"/>
    <property type="match status" value="1"/>
</dbReference>
<sequence>MQQLLKDVKNLADHCHNFRGREKLQLADLISDSREVSAGAVFYAKKGIHVDARRFIPQALAAGAAAVALDYGCDDAETLKLCGEVPVLVWGKEADIGEIASAFYDHPSRKMRLLGVTGTNGKTTTTFIIAQLLELQHKKCLILGTLGWGFFGALHKSANTTLEPVELQRRLAWGVEQGARYAVMEVSSIGVEEGRINGCTFTAACFTNLTRDHLDYHKTMENYANAKLKFLQRLDQSMVCINADDEYGMSFLNKLPEAAYFGGDKKVNCITERRGLFYSNARFDAHGSHFLVHSGLGCDEVSLPLYGSFNVENYMAAVGTLHLLALPLPSMYQDAVRLQPVTGRMERFVGSDGTTMIVDYAHTPDGVEQALKAARQHMSTDGMLIAVLGCGGDRDAGKRPLMALKAVVNADFVIFTSDNPRSEDPQGIIDEMLLGASGEPSKTLVELDRKKAIAKACELARKHPGAVAAILGKGHEDYQIFKDRTIHFSDREEVCTLLGLPAPAPLYQAEPEGAAKPAAETAEAADSAKAEKAEADKNKSADKEGEDK</sequence>
<dbReference type="InterPro" id="IPR000713">
    <property type="entry name" value="Mur_ligase_N"/>
</dbReference>
<evidence type="ECO:0000256" key="2">
    <source>
        <dbReference type="ARBA" id="ARBA00022490"/>
    </source>
</evidence>
<keyword evidence="5 11" id="KW-0547">Nucleotide-binding</keyword>
<comment type="pathway">
    <text evidence="11 12">Cell wall biogenesis; peptidoglycan biosynthesis.</text>
</comment>
<feature type="domain" description="Mur ligase N-terminal catalytic" evidence="14">
    <location>
        <begin position="32"/>
        <end position="70"/>
    </location>
</feature>
<keyword evidence="11" id="KW-0460">Magnesium</keyword>
<evidence type="ECO:0000256" key="7">
    <source>
        <dbReference type="ARBA" id="ARBA00022960"/>
    </source>
</evidence>
<dbReference type="Pfam" id="PF08245">
    <property type="entry name" value="Mur_ligase_M"/>
    <property type="match status" value="1"/>
</dbReference>
<dbReference type="NCBIfam" id="NF001126">
    <property type="entry name" value="PRK00139.1-4"/>
    <property type="match status" value="1"/>
</dbReference>
<evidence type="ECO:0000256" key="12">
    <source>
        <dbReference type="RuleBase" id="RU004135"/>
    </source>
</evidence>
<feature type="binding site" evidence="11">
    <location>
        <position position="33"/>
    </location>
    <ligand>
        <name>UDP-N-acetyl-alpha-D-muramoyl-L-alanyl-D-glutamate</name>
        <dbReference type="ChEBI" id="CHEBI:83900"/>
    </ligand>
</feature>
<feature type="domain" description="Mur ligase central" evidence="16">
    <location>
        <begin position="116"/>
        <end position="320"/>
    </location>
</feature>
<feature type="binding site" evidence="11">
    <location>
        <position position="159"/>
    </location>
    <ligand>
        <name>UDP-N-acetyl-alpha-D-muramoyl-L-alanyl-D-glutamate</name>
        <dbReference type="ChEBI" id="CHEBI:83900"/>
    </ligand>
</feature>
<feature type="binding site" evidence="11">
    <location>
        <position position="187"/>
    </location>
    <ligand>
        <name>UDP-N-acetyl-alpha-D-muramoyl-L-alanyl-D-glutamate</name>
        <dbReference type="ChEBI" id="CHEBI:83900"/>
    </ligand>
</feature>
<reference evidence="17" key="1">
    <citation type="submission" date="2020-10" db="EMBL/GenBank/DDBJ databases">
        <authorList>
            <person name="Gilroy R."/>
        </authorList>
    </citation>
    <scope>NUCLEOTIDE SEQUENCE</scope>
    <source>
        <strain evidence="17">17213</strain>
    </source>
</reference>
<organism evidence="17 18">
    <name type="scientific">Candidatus Avisuccinivibrio stercorigallinarum</name>
    <dbReference type="NCBI Taxonomy" id="2840704"/>
    <lineage>
        <taxon>Bacteria</taxon>
        <taxon>Pseudomonadati</taxon>
        <taxon>Pseudomonadota</taxon>
        <taxon>Gammaproteobacteria</taxon>
        <taxon>Aeromonadales</taxon>
        <taxon>Succinivibrionaceae</taxon>
        <taxon>Succinivibrionaceae incertae sedis</taxon>
        <taxon>Candidatus Avisuccinivibrio</taxon>
    </lineage>
</organism>
<dbReference type="GO" id="GO:0004326">
    <property type="term" value="F:tetrahydrofolylpolyglutamate synthase activity"/>
    <property type="evidence" value="ECO:0007669"/>
    <property type="project" value="InterPro"/>
</dbReference>
<comment type="caution">
    <text evidence="17">The sequence shown here is derived from an EMBL/GenBank/DDBJ whole genome shotgun (WGS) entry which is preliminary data.</text>
</comment>
<dbReference type="GO" id="GO:0008360">
    <property type="term" value="P:regulation of cell shape"/>
    <property type="evidence" value="ECO:0007669"/>
    <property type="project" value="UniProtKB-KW"/>
</dbReference>
<dbReference type="GO" id="GO:0051301">
    <property type="term" value="P:cell division"/>
    <property type="evidence" value="ECO:0007669"/>
    <property type="project" value="UniProtKB-KW"/>
</dbReference>
<evidence type="ECO:0000256" key="3">
    <source>
        <dbReference type="ARBA" id="ARBA00022598"/>
    </source>
</evidence>
<evidence type="ECO:0000256" key="6">
    <source>
        <dbReference type="ARBA" id="ARBA00022840"/>
    </source>
</evidence>
<comment type="similarity">
    <text evidence="1 11">Belongs to the MurCDEF family. MurE subfamily.</text>
</comment>
<comment type="caution">
    <text evidence="11">Lacks conserved residue(s) required for the propagation of feature annotation.</text>
</comment>
<evidence type="ECO:0000313" key="17">
    <source>
        <dbReference type="EMBL" id="MBO8415085.1"/>
    </source>
</evidence>
<reference evidence="17" key="2">
    <citation type="journal article" date="2021" name="PeerJ">
        <title>Extensive microbial diversity within the chicken gut microbiome revealed by metagenomics and culture.</title>
        <authorList>
            <person name="Gilroy R."/>
            <person name="Ravi A."/>
            <person name="Getino M."/>
            <person name="Pursley I."/>
            <person name="Horton D.L."/>
            <person name="Alikhan N.F."/>
            <person name="Baker D."/>
            <person name="Gharbi K."/>
            <person name="Hall N."/>
            <person name="Watson M."/>
            <person name="Adriaenssens E.M."/>
            <person name="Foster-Nyarko E."/>
            <person name="Jarju S."/>
            <person name="Secka A."/>
            <person name="Antonio M."/>
            <person name="Oren A."/>
            <person name="Chaudhuri R.R."/>
            <person name="La Ragione R."/>
            <person name="Hildebrand F."/>
            <person name="Pallen M.J."/>
        </authorList>
    </citation>
    <scope>NUCLEOTIDE SEQUENCE</scope>
    <source>
        <strain evidence="17">17213</strain>
    </source>
</reference>
<dbReference type="InterPro" id="IPR018109">
    <property type="entry name" value="Folylpolyglutamate_synth_CS"/>
</dbReference>
<feature type="binding site" evidence="11">
    <location>
        <position position="394"/>
    </location>
    <ligand>
        <name>meso-2,6-diaminopimelate</name>
        <dbReference type="ChEBI" id="CHEBI:57791"/>
    </ligand>
</feature>
<comment type="catalytic activity">
    <reaction evidence="11">
        <text>UDP-N-acetyl-alpha-D-muramoyl-L-alanyl-D-glutamate + meso-2,6-diaminopimelate + ATP = UDP-N-acetyl-alpha-D-muramoyl-L-alanyl-gamma-D-glutamyl-meso-2,6-diaminopimelate + ADP + phosphate + H(+)</text>
        <dbReference type="Rhea" id="RHEA:23676"/>
        <dbReference type="ChEBI" id="CHEBI:15378"/>
        <dbReference type="ChEBI" id="CHEBI:30616"/>
        <dbReference type="ChEBI" id="CHEBI:43474"/>
        <dbReference type="ChEBI" id="CHEBI:57791"/>
        <dbReference type="ChEBI" id="CHEBI:83900"/>
        <dbReference type="ChEBI" id="CHEBI:83905"/>
        <dbReference type="ChEBI" id="CHEBI:456216"/>
        <dbReference type="EC" id="6.3.2.13"/>
    </reaction>
</comment>
<evidence type="ECO:0000259" key="15">
    <source>
        <dbReference type="Pfam" id="PF02875"/>
    </source>
</evidence>
<dbReference type="Gene3D" id="3.40.1390.10">
    <property type="entry name" value="MurE/MurF, N-terminal domain"/>
    <property type="match status" value="1"/>
</dbReference>
<keyword evidence="3 11" id="KW-0436">Ligase</keyword>
<comment type="PTM">
    <text evidence="11">Carboxylation is probably crucial for Mg(2+) binding and, consequently, for the gamma-phosphate positioning of ATP.</text>
</comment>
<dbReference type="HAMAP" id="MF_00208">
    <property type="entry name" value="MurE"/>
    <property type="match status" value="1"/>
</dbReference>
<dbReference type="GO" id="GO:0005737">
    <property type="term" value="C:cytoplasm"/>
    <property type="evidence" value="ECO:0007669"/>
    <property type="project" value="UniProtKB-SubCell"/>
</dbReference>
<evidence type="ECO:0000256" key="5">
    <source>
        <dbReference type="ARBA" id="ARBA00022741"/>
    </source>
</evidence>
<dbReference type="SUPFAM" id="SSF63418">
    <property type="entry name" value="MurE/MurF N-terminal domain"/>
    <property type="match status" value="1"/>
</dbReference>
<evidence type="ECO:0000313" key="18">
    <source>
        <dbReference type="Proteomes" id="UP000823631"/>
    </source>
</evidence>
<keyword evidence="9 11" id="KW-0131">Cell cycle</keyword>
<dbReference type="InterPro" id="IPR036615">
    <property type="entry name" value="Mur_ligase_C_dom_sf"/>
</dbReference>
<keyword evidence="10 11" id="KW-0961">Cell wall biogenesis/degradation</keyword>
<feature type="modified residue" description="N6-carboxylysine" evidence="11">
    <location>
        <position position="227"/>
    </location>
</feature>
<comment type="function">
    <text evidence="11">Catalyzes the addition of meso-diaminopimelic acid to the nucleotide precursor UDP-N-acetylmuramoyl-L-alanyl-D-glutamate (UMAG) in the biosynthesis of bacterial cell-wall peptidoglycan.</text>
</comment>
<feature type="domain" description="Mur ligase C-terminal" evidence="15">
    <location>
        <begin position="343"/>
        <end position="474"/>
    </location>
</feature>
<dbReference type="PANTHER" id="PTHR23135">
    <property type="entry name" value="MUR LIGASE FAMILY MEMBER"/>
    <property type="match status" value="1"/>
</dbReference>
<dbReference type="GO" id="GO:0000287">
    <property type="term" value="F:magnesium ion binding"/>
    <property type="evidence" value="ECO:0007669"/>
    <property type="project" value="UniProtKB-UniRule"/>
</dbReference>
<feature type="compositionally biased region" description="Basic and acidic residues" evidence="13">
    <location>
        <begin position="526"/>
        <end position="548"/>
    </location>
</feature>
<feature type="binding site" evidence="11">
    <location>
        <begin position="160"/>
        <end position="161"/>
    </location>
    <ligand>
        <name>UDP-N-acetyl-alpha-D-muramoyl-L-alanyl-D-glutamate</name>
        <dbReference type="ChEBI" id="CHEBI:83900"/>
    </ligand>
</feature>
<keyword evidence="4 11" id="KW-0132">Cell division</keyword>